<evidence type="ECO:0000313" key="3">
    <source>
        <dbReference type="Proteomes" id="UP000663181"/>
    </source>
</evidence>
<gene>
    <name evidence="2" type="ORF">ISN74_09825</name>
</gene>
<name>A0ABX7GZ70_9GAMM</name>
<dbReference type="EMBL" id="CP064030">
    <property type="protein sequence ID" value="QRN55589.1"/>
    <property type="molecule type" value="Genomic_DNA"/>
</dbReference>
<accession>A0ABX7GZ70</accession>
<proteinExistence type="predicted"/>
<dbReference type="InterPro" id="IPR009492">
    <property type="entry name" value="TniQ"/>
</dbReference>
<feature type="domain" description="TniQ" evidence="1">
    <location>
        <begin position="7"/>
        <end position="163"/>
    </location>
</feature>
<reference evidence="2 3" key="1">
    <citation type="submission" date="2020-10" db="EMBL/GenBank/DDBJ databases">
        <title>Phylogeny of dyella-like bacteria.</title>
        <authorList>
            <person name="Fu J."/>
        </authorList>
    </citation>
    <scope>NUCLEOTIDE SEQUENCE [LARGE SCALE GENOMIC DNA]</scope>
    <source>
        <strain evidence="2 3">DHOB09</strain>
    </source>
</reference>
<dbReference type="Pfam" id="PF06527">
    <property type="entry name" value="TniQ"/>
    <property type="match status" value="1"/>
</dbReference>
<dbReference type="RefSeq" id="WP_188799155.1">
    <property type="nucleotide sequence ID" value="NZ_BMIZ01000001.1"/>
</dbReference>
<protein>
    <submittedName>
        <fullName evidence="2">TniQ family protein</fullName>
    </submittedName>
</protein>
<sequence length="316" mass="37073">MHARRWPLHPLPLEGEAITSWIVRIARQYGTEWDVLLHRTFGWPDTTYVDADTQIPHWVIRGLSAKTGVPASDIRLMTLAGQWDRLLTDTTVPTPKEYLSRYEILFSDETQKPHHYNGWQPWRPDRWILFACRECVAENGEGFYRLIWRLPMLRSCPIHGQLLERAVFSGEETRWVDGPQLATPAIRLMDALTWQGWTQGYVDLKRRRVSVAEWLCMLRCLIEETCFKHHERGWSDWFDETESIEIPFFPCDVFEHMEMREVKRVLEAVAYVLARIQHHQMRTSGKHAQILVPPASAWDRLEAAARFCHASSIDLD</sequence>
<evidence type="ECO:0000313" key="2">
    <source>
        <dbReference type="EMBL" id="QRN55589.1"/>
    </source>
</evidence>
<evidence type="ECO:0000259" key="1">
    <source>
        <dbReference type="Pfam" id="PF06527"/>
    </source>
</evidence>
<dbReference type="Proteomes" id="UP000663181">
    <property type="component" value="Chromosome"/>
</dbReference>
<organism evidence="2 3">
    <name type="scientific">Dyella caseinilytica</name>
    <dbReference type="NCBI Taxonomy" id="1849581"/>
    <lineage>
        <taxon>Bacteria</taxon>
        <taxon>Pseudomonadati</taxon>
        <taxon>Pseudomonadota</taxon>
        <taxon>Gammaproteobacteria</taxon>
        <taxon>Lysobacterales</taxon>
        <taxon>Rhodanobacteraceae</taxon>
        <taxon>Dyella</taxon>
    </lineage>
</organism>
<keyword evidence="3" id="KW-1185">Reference proteome</keyword>